<dbReference type="Proteomes" id="UP000008952">
    <property type="component" value="Unassembled WGS sequence"/>
</dbReference>
<proteinExistence type="predicted"/>
<dbReference type="AlphaFoldDB" id="J0QZL2"/>
<accession>J0QZL2</accession>
<dbReference type="PATRIC" id="fig|1094558.3.peg.1334"/>
<dbReference type="eggNOG" id="ENOG503269G">
    <property type="taxonomic scope" value="Bacteria"/>
</dbReference>
<name>J0QZL2_9HYPH</name>
<keyword evidence="2" id="KW-1185">Reference proteome</keyword>
<gene>
    <name evidence="1" type="ORF">ME5_01235</name>
</gene>
<dbReference type="STRING" id="1094558.ME5_01235"/>
<evidence type="ECO:0008006" key="3">
    <source>
        <dbReference type="Google" id="ProtNLM"/>
    </source>
</evidence>
<protein>
    <recommendedName>
        <fullName evidence="3">YdgA family protein</fullName>
    </recommendedName>
</protein>
<dbReference type="OrthoDB" id="7824623at2"/>
<evidence type="ECO:0000313" key="2">
    <source>
        <dbReference type="Proteomes" id="UP000008952"/>
    </source>
</evidence>
<dbReference type="HOGENOM" id="CLU_058374_0_0_5"/>
<reference evidence="1 2" key="1">
    <citation type="submission" date="2012-03" db="EMBL/GenBank/DDBJ databases">
        <title>The Genome Sequence of Bartonella tamiae Th239.</title>
        <authorList>
            <consortium name="The Broad Institute Genome Sequencing Platform"/>
            <consortium name="The Broad Institute Genome Sequencing Center for Infectious Disease"/>
            <person name="Feldgarden M."/>
            <person name="Kirby J."/>
            <person name="Kosoy M."/>
            <person name="Birtles R."/>
            <person name="Probert W.S."/>
            <person name="Chiaraviglio L."/>
            <person name="Young S.K."/>
            <person name="Zeng Q."/>
            <person name="Gargeya S."/>
            <person name="Fitzgerald M."/>
            <person name="Haas B."/>
            <person name="Abouelleil A."/>
            <person name="Alvarado L."/>
            <person name="Arachchi H.M."/>
            <person name="Berlin A."/>
            <person name="Chapman S.B."/>
            <person name="Gearin G."/>
            <person name="Goldberg J."/>
            <person name="Griggs A."/>
            <person name="Gujja S."/>
            <person name="Hansen M."/>
            <person name="Heiman D."/>
            <person name="Howarth C."/>
            <person name="Larimer J."/>
            <person name="Lui A."/>
            <person name="MacDonald P.J.P."/>
            <person name="McCowen C."/>
            <person name="Montmayeur A."/>
            <person name="Murphy C."/>
            <person name="Neiman D."/>
            <person name="Pearson M."/>
            <person name="Priest M."/>
            <person name="Roberts A."/>
            <person name="Saif S."/>
            <person name="Shea T."/>
            <person name="Sisk P."/>
            <person name="Stolte C."/>
            <person name="Sykes S."/>
            <person name="Wortman J."/>
            <person name="Nusbaum C."/>
            <person name="Birren B."/>
        </authorList>
    </citation>
    <scope>NUCLEOTIDE SEQUENCE [LARGE SCALE GENOMIC DNA]</scope>
    <source>
        <strain evidence="1 2">Th239</strain>
    </source>
</reference>
<comment type="caution">
    <text evidence="1">The sequence shown here is derived from an EMBL/GenBank/DDBJ whole genome shotgun (WGS) entry which is preliminary data.</text>
</comment>
<evidence type="ECO:0000313" key="1">
    <source>
        <dbReference type="EMBL" id="EJF88684.1"/>
    </source>
</evidence>
<sequence length="396" mass="44581">MFKHLKIVLKLTTFIIIAIGFVSKAWSVDPEEFTKRLQHELESSSISLTYDETTSDGNDIILKNVKLNLDKNTYPIFDIDTLKFENVSEDDEKNYKTEKVYIPLLKNNNGDTTIDIKEITLENIYLTSEENTNIILDLMPVGRFTIGEFKATENLKPVATIQGINVVNTLQNDQSVLNTAFNIQKYDYPFEENTSEPTINFLKTLGYTQFSGALDWNINTNLNTGEVNNDKLLLTLDDMGALNLTFHINGFTKELIKDALTLQKSVFNKNVDENALMLAQIGFLQQIEIKELQIAYHDDSLTGRILDGQAKDKGMSRSDFVAQIKMFLPLIATQIQHPEFVKNTTEQLGKYLDNPQSLIVSAKPETPVTSALISTLAATEPAKLVDVLNITIEANK</sequence>
<organism evidence="1 2">
    <name type="scientific">Bartonella tamiae Th239</name>
    <dbReference type="NCBI Taxonomy" id="1094558"/>
    <lineage>
        <taxon>Bacteria</taxon>
        <taxon>Pseudomonadati</taxon>
        <taxon>Pseudomonadota</taxon>
        <taxon>Alphaproteobacteria</taxon>
        <taxon>Hyphomicrobiales</taxon>
        <taxon>Bartonellaceae</taxon>
        <taxon>Bartonella</taxon>
    </lineage>
</organism>
<dbReference type="RefSeq" id="WP_008039442.1">
    <property type="nucleotide sequence ID" value="NZ_JH725147.1"/>
</dbReference>
<dbReference type="EMBL" id="AIMB01000008">
    <property type="protein sequence ID" value="EJF88684.1"/>
    <property type="molecule type" value="Genomic_DNA"/>
</dbReference>